<dbReference type="EMBL" id="PXOH01000042">
    <property type="protein sequence ID" value="PSF31687.1"/>
    <property type="molecule type" value="Genomic_DNA"/>
</dbReference>
<dbReference type="OrthoDB" id="490444at2"/>
<dbReference type="AlphaFoldDB" id="A0A2T1LRR8"/>
<comment type="caution">
    <text evidence="3">The sequence shown here is derived from an EMBL/GenBank/DDBJ whole genome shotgun (WGS) entry which is preliminary data.</text>
</comment>
<keyword evidence="4" id="KW-1185">Reference proteome</keyword>
<organism evidence="3 4">
    <name type="scientific">Aphanothece hegewaldii CCALA 016</name>
    <dbReference type="NCBI Taxonomy" id="2107694"/>
    <lineage>
        <taxon>Bacteria</taxon>
        <taxon>Bacillati</taxon>
        <taxon>Cyanobacteriota</taxon>
        <taxon>Cyanophyceae</taxon>
        <taxon>Oscillatoriophycideae</taxon>
        <taxon>Chroococcales</taxon>
        <taxon>Aphanothecaceae</taxon>
        <taxon>Aphanothece</taxon>
    </lineage>
</organism>
<name>A0A2T1LRR8_9CHRO</name>
<evidence type="ECO:0000313" key="3">
    <source>
        <dbReference type="EMBL" id="PSF31687.1"/>
    </source>
</evidence>
<feature type="region of interest" description="Disordered" evidence="1">
    <location>
        <begin position="165"/>
        <end position="186"/>
    </location>
</feature>
<dbReference type="InterPro" id="IPR025478">
    <property type="entry name" value="COP23"/>
</dbReference>
<accession>A0A2T1LRR8</accession>
<evidence type="ECO:0000256" key="2">
    <source>
        <dbReference type="SAM" id="SignalP"/>
    </source>
</evidence>
<proteinExistence type="predicted"/>
<evidence type="ECO:0000313" key="4">
    <source>
        <dbReference type="Proteomes" id="UP000239001"/>
    </source>
</evidence>
<reference evidence="3 4" key="2">
    <citation type="submission" date="2018-03" db="EMBL/GenBank/DDBJ databases">
        <authorList>
            <person name="Keele B.F."/>
        </authorList>
    </citation>
    <scope>NUCLEOTIDE SEQUENCE [LARGE SCALE GENOMIC DNA]</scope>
    <source>
        <strain evidence="3 4">CCALA 016</strain>
    </source>
</reference>
<reference evidence="3 4" key="1">
    <citation type="submission" date="2018-03" db="EMBL/GenBank/DDBJ databases">
        <title>The ancient ancestry and fast evolution of plastids.</title>
        <authorList>
            <person name="Moore K.R."/>
            <person name="Magnabosco C."/>
            <person name="Momper L."/>
            <person name="Gold D.A."/>
            <person name="Bosak T."/>
            <person name="Fournier G.P."/>
        </authorList>
    </citation>
    <scope>NUCLEOTIDE SEQUENCE [LARGE SCALE GENOMIC DNA]</scope>
    <source>
        <strain evidence="3 4">CCALA 016</strain>
    </source>
</reference>
<feature type="signal peptide" evidence="2">
    <location>
        <begin position="1"/>
        <end position="21"/>
    </location>
</feature>
<keyword evidence="2" id="KW-0732">Signal</keyword>
<dbReference type="RefSeq" id="WP_106459136.1">
    <property type="nucleotide sequence ID" value="NZ_PXOH01000042.1"/>
</dbReference>
<evidence type="ECO:0000256" key="1">
    <source>
        <dbReference type="SAM" id="MobiDB-lite"/>
    </source>
</evidence>
<dbReference type="Pfam" id="PF14218">
    <property type="entry name" value="COP23"/>
    <property type="match status" value="1"/>
</dbReference>
<sequence length="186" mass="20844">MKRFLSILALFSLVSSLEVMAKEQTQTIKNKYSCINLGGIPRTIVDTKRGKIEMIVWKSKYFGPEWPAERRCQEVTQRFQEFSDAGNLKYVTTGKMNSYNIICVGDKRVSGYECRKNGLLITLQPNDSPTAVMNELFNINNRLGKGGIERGGALNLVDFLNQVDPLEPATTSDPNPTLPDGKPVPW</sequence>
<dbReference type="Proteomes" id="UP000239001">
    <property type="component" value="Unassembled WGS sequence"/>
</dbReference>
<gene>
    <name evidence="3" type="ORF">C7H19_22375</name>
</gene>
<feature type="chain" id="PRO_5015715875" evidence="2">
    <location>
        <begin position="22"/>
        <end position="186"/>
    </location>
</feature>
<protein>
    <submittedName>
        <fullName evidence="3">Uncharacterized protein</fullName>
    </submittedName>
</protein>